<dbReference type="EMBL" id="CP043473">
    <property type="protein sequence ID" value="QEL55133.1"/>
    <property type="molecule type" value="Genomic_DNA"/>
</dbReference>
<keyword evidence="2" id="KW-1185">Reference proteome</keyword>
<sequence length="93" mass="10428">MIDPTDQQKTAFISFHEILFIIAQAKEWAPQVAAQSLSQTLHNDATWSRLQLSTYDVARGVSAATRTESSEAYLALGRLARFGDWKDPDDIPF</sequence>
<reference evidence="1 2" key="1">
    <citation type="submission" date="2019-08" db="EMBL/GenBank/DDBJ databases">
        <title>Chromobacterium paludis, a novel bacterium isolated from a Maryland marsh pond.</title>
        <authorList>
            <person name="Blackburn M.B."/>
            <person name="Gundersen-Rindal D.E."/>
        </authorList>
    </citation>
    <scope>NUCLEOTIDE SEQUENCE [LARGE SCALE GENOMIC DNA]</scope>
    <source>
        <strain evidence="2">IIBBL 257-1</strain>
    </source>
</reference>
<evidence type="ECO:0000313" key="2">
    <source>
        <dbReference type="Proteomes" id="UP000322079"/>
    </source>
</evidence>
<dbReference type="KEGG" id="chrm:FYK34_05910"/>
<dbReference type="AlphaFoldDB" id="A0A5C1DF40"/>
<accession>A0A5C1DF40</accession>
<organism evidence="1 2">
    <name type="scientific">Chromobacterium paludis</name>
    <dbReference type="NCBI Taxonomy" id="2605945"/>
    <lineage>
        <taxon>Bacteria</taxon>
        <taxon>Pseudomonadati</taxon>
        <taxon>Pseudomonadota</taxon>
        <taxon>Betaproteobacteria</taxon>
        <taxon>Neisseriales</taxon>
        <taxon>Chromobacteriaceae</taxon>
        <taxon>Chromobacterium</taxon>
    </lineage>
</organism>
<proteinExistence type="predicted"/>
<protein>
    <submittedName>
        <fullName evidence="1">Uncharacterized protein</fullName>
    </submittedName>
</protein>
<name>A0A5C1DF40_9NEIS</name>
<evidence type="ECO:0000313" key="1">
    <source>
        <dbReference type="EMBL" id="QEL55133.1"/>
    </source>
</evidence>
<dbReference type="RefSeq" id="WP_149295503.1">
    <property type="nucleotide sequence ID" value="NZ_CP043473.1"/>
</dbReference>
<dbReference type="Proteomes" id="UP000322079">
    <property type="component" value="Chromosome"/>
</dbReference>
<gene>
    <name evidence="1" type="ORF">FYK34_05910</name>
</gene>